<evidence type="ECO:0000313" key="3">
    <source>
        <dbReference type="Proteomes" id="UP000823775"/>
    </source>
</evidence>
<keyword evidence="3" id="KW-1185">Reference proteome</keyword>
<gene>
    <name evidence="2" type="ORF">HAX54_029553</name>
</gene>
<sequence>MVRLVWHWGFEVLCCCCSPVLMVVSGERRLVKRRVRRRRWLHVVVGKREMGMAAVFRLKVVILWRYGSPEKGEEGLVGICMVKRERGKSEEGSGDGGCFPERENSGVCWFPAGASPEKMGRR</sequence>
<keyword evidence="1" id="KW-0472">Membrane</keyword>
<comment type="caution">
    <text evidence="2">The sequence shown here is derived from an EMBL/GenBank/DDBJ whole genome shotgun (WGS) entry which is preliminary data.</text>
</comment>
<dbReference type="EMBL" id="JACEIK010000368">
    <property type="protein sequence ID" value="MCD7455769.1"/>
    <property type="molecule type" value="Genomic_DNA"/>
</dbReference>
<evidence type="ECO:0000256" key="1">
    <source>
        <dbReference type="SAM" id="Phobius"/>
    </source>
</evidence>
<keyword evidence="1" id="KW-0812">Transmembrane</keyword>
<evidence type="ECO:0000313" key="2">
    <source>
        <dbReference type="EMBL" id="MCD7455769.1"/>
    </source>
</evidence>
<dbReference type="Proteomes" id="UP000823775">
    <property type="component" value="Unassembled WGS sequence"/>
</dbReference>
<feature type="transmembrane region" description="Helical" evidence="1">
    <location>
        <begin position="6"/>
        <end position="24"/>
    </location>
</feature>
<evidence type="ECO:0008006" key="4">
    <source>
        <dbReference type="Google" id="ProtNLM"/>
    </source>
</evidence>
<name>A0ABS8SAB0_DATST</name>
<organism evidence="2 3">
    <name type="scientific">Datura stramonium</name>
    <name type="common">Jimsonweed</name>
    <name type="synonym">Common thornapple</name>
    <dbReference type="NCBI Taxonomy" id="4076"/>
    <lineage>
        <taxon>Eukaryota</taxon>
        <taxon>Viridiplantae</taxon>
        <taxon>Streptophyta</taxon>
        <taxon>Embryophyta</taxon>
        <taxon>Tracheophyta</taxon>
        <taxon>Spermatophyta</taxon>
        <taxon>Magnoliopsida</taxon>
        <taxon>eudicotyledons</taxon>
        <taxon>Gunneridae</taxon>
        <taxon>Pentapetalae</taxon>
        <taxon>asterids</taxon>
        <taxon>lamiids</taxon>
        <taxon>Solanales</taxon>
        <taxon>Solanaceae</taxon>
        <taxon>Solanoideae</taxon>
        <taxon>Datureae</taxon>
        <taxon>Datura</taxon>
    </lineage>
</organism>
<protein>
    <recommendedName>
        <fullName evidence="4">Secreted protein</fullName>
    </recommendedName>
</protein>
<keyword evidence="1" id="KW-1133">Transmembrane helix</keyword>
<reference evidence="2 3" key="1">
    <citation type="journal article" date="2021" name="BMC Genomics">
        <title>Datura genome reveals duplications of psychoactive alkaloid biosynthetic genes and high mutation rate following tissue culture.</title>
        <authorList>
            <person name="Rajewski A."/>
            <person name="Carter-House D."/>
            <person name="Stajich J."/>
            <person name="Litt A."/>
        </authorList>
    </citation>
    <scope>NUCLEOTIDE SEQUENCE [LARGE SCALE GENOMIC DNA]</scope>
    <source>
        <strain evidence="2">AR-01</strain>
    </source>
</reference>
<accession>A0ABS8SAB0</accession>
<proteinExistence type="predicted"/>